<accession>A0A1Y2CHK8</accession>
<reference evidence="1 2" key="1">
    <citation type="submission" date="2016-07" db="EMBL/GenBank/DDBJ databases">
        <title>Pervasive Adenine N6-methylation of Active Genes in Fungi.</title>
        <authorList>
            <consortium name="DOE Joint Genome Institute"/>
            <person name="Mondo S.J."/>
            <person name="Dannebaum R.O."/>
            <person name="Kuo R.C."/>
            <person name="Labutti K."/>
            <person name="Haridas S."/>
            <person name="Kuo A."/>
            <person name="Salamov A."/>
            <person name="Ahrendt S.R."/>
            <person name="Lipzen A."/>
            <person name="Sullivan W."/>
            <person name="Andreopoulos W.B."/>
            <person name="Clum A."/>
            <person name="Lindquist E."/>
            <person name="Daum C."/>
            <person name="Ramamoorthy G.K."/>
            <person name="Gryganskyi A."/>
            <person name="Culley D."/>
            <person name="Magnuson J.K."/>
            <person name="James T.Y."/>
            <person name="O'Malley M.A."/>
            <person name="Stajich J.E."/>
            <person name="Spatafora J.W."/>
            <person name="Visel A."/>
            <person name="Grigoriev I.V."/>
        </authorList>
    </citation>
    <scope>NUCLEOTIDE SEQUENCE [LARGE SCALE GENOMIC DNA]</scope>
    <source>
        <strain evidence="1 2">JEL800</strain>
    </source>
</reference>
<gene>
    <name evidence="1" type="ORF">BCR33DRAFT_715493</name>
</gene>
<keyword evidence="2" id="KW-1185">Reference proteome</keyword>
<proteinExistence type="predicted"/>
<organism evidence="1 2">
    <name type="scientific">Rhizoclosmatium globosum</name>
    <dbReference type="NCBI Taxonomy" id="329046"/>
    <lineage>
        <taxon>Eukaryota</taxon>
        <taxon>Fungi</taxon>
        <taxon>Fungi incertae sedis</taxon>
        <taxon>Chytridiomycota</taxon>
        <taxon>Chytridiomycota incertae sedis</taxon>
        <taxon>Chytridiomycetes</taxon>
        <taxon>Chytridiales</taxon>
        <taxon>Chytriomycetaceae</taxon>
        <taxon>Rhizoclosmatium</taxon>
    </lineage>
</organism>
<name>A0A1Y2CHK8_9FUNG</name>
<protein>
    <submittedName>
        <fullName evidence="1">Uncharacterized protein</fullName>
    </submittedName>
</protein>
<evidence type="ECO:0000313" key="1">
    <source>
        <dbReference type="EMBL" id="ORY46397.1"/>
    </source>
</evidence>
<dbReference type="AlphaFoldDB" id="A0A1Y2CHK8"/>
<comment type="caution">
    <text evidence="1">The sequence shown here is derived from an EMBL/GenBank/DDBJ whole genome shotgun (WGS) entry which is preliminary data.</text>
</comment>
<dbReference type="Proteomes" id="UP000193642">
    <property type="component" value="Unassembled WGS sequence"/>
</dbReference>
<dbReference type="EMBL" id="MCGO01000016">
    <property type="protein sequence ID" value="ORY46397.1"/>
    <property type="molecule type" value="Genomic_DNA"/>
</dbReference>
<sequence length="296" mass="33003">MASNQVAGSVPAIEWPSEIYFRRSINDALVVHGYPTPAEDAMPIISISQFSDKPPSAASYEEITQVYVGSSNGSLVSDLRTGSDDESVSTVFINPPLLKVVNKKANNPAKEQKFHFQASRSGARVLDYTTHDKTAANKDQNVEASFQMDQVWFRWIFDPSFSSVPGSPTRTTTHNLQFTTESPAAKNFTVNRSLFYSAFATENKGTKNVNPMFVTGKFELDKLTWPNFHQNQLTVILSTLWSVWMGDVLNREGALKDLLLVRDKKFKKEHGGDKFISAFYFGGFQLNGADKPSHKS</sequence>
<evidence type="ECO:0000313" key="2">
    <source>
        <dbReference type="Proteomes" id="UP000193642"/>
    </source>
</evidence>